<dbReference type="EMBL" id="KB008064">
    <property type="protein sequence ID" value="ELR14239.1"/>
    <property type="molecule type" value="Genomic_DNA"/>
</dbReference>
<keyword evidence="3" id="KW-0808">Transferase</keyword>
<accession>L8GN33</accession>
<reference evidence="3 4" key="1">
    <citation type="journal article" date="2013" name="Genome Biol.">
        <title>Genome of Acanthamoeba castellanii highlights extensive lateral gene transfer and early evolution of tyrosine kinase signaling.</title>
        <authorList>
            <person name="Clarke M."/>
            <person name="Lohan A.J."/>
            <person name="Liu B."/>
            <person name="Lagkouvardos I."/>
            <person name="Roy S."/>
            <person name="Zafar N."/>
            <person name="Bertelli C."/>
            <person name="Schilde C."/>
            <person name="Kianianmomeni A."/>
            <person name="Burglin T.R."/>
            <person name="Frech C."/>
            <person name="Turcotte B."/>
            <person name="Kopec K.O."/>
            <person name="Synnott J.M."/>
            <person name="Choo C."/>
            <person name="Paponov I."/>
            <person name="Finkler A."/>
            <person name="Soon Heng Tan C."/>
            <person name="Hutchins A.P."/>
            <person name="Weinmeier T."/>
            <person name="Rattei T."/>
            <person name="Chu J.S."/>
            <person name="Gimenez G."/>
            <person name="Irimia M."/>
            <person name="Rigden D.J."/>
            <person name="Fitzpatrick D.A."/>
            <person name="Lorenzo-Morales J."/>
            <person name="Bateman A."/>
            <person name="Chiu C.H."/>
            <person name="Tang P."/>
            <person name="Hegemann P."/>
            <person name="Fromm H."/>
            <person name="Raoult D."/>
            <person name="Greub G."/>
            <person name="Miranda-Saavedra D."/>
            <person name="Chen N."/>
            <person name="Nash P."/>
            <person name="Ginger M.L."/>
            <person name="Horn M."/>
            <person name="Schaap P."/>
            <person name="Caler L."/>
            <person name="Loftus B."/>
        </authorList>
    </citation>
    <scope>NUCLEOTIDE SEQUENCE [LARGE SCALE GENOMIC DNA]</scope>
    <source>
        <strain evidence="3 4">Neff</strain>
    </source>
</reference>
<evidence type="ECO:0000256" key="1">
    <source>
        <dbReference type="SAM" id="Phobius"/>
    </source>
</evidence>
<evidence type="ECO:0000313" key="4">
    <source>
        <dbReference type="Proteomes" id="UP000011083"/>
    </source>
</evidence>
<keyword evidence="3" id="KW-0695">RNA-directed DNA polymerase</keyword>
<dbReference type="SUPFAM" id="SSF56672">
    <property type="entry name" value="DNA/RNA polymerases"/>
    <property type="match status" value="1"/>
</dbReference>
<dbReference type="Pfam" id="PF00078">
    <property type="entry name" value="RVT_1"/>
    <property type="match status" value="1"/>
</dbReference>
<name>L8GN33_ACACF</name>
<protein>
    <submittedName>
        <fullName evidence="3">Reverse transcriptase</fullName>
    </submittedName>
</protein>
<dbReference type="OrthoDB" id="10068174at2759"/>
<dbReference type="AlphaFoldDB" id="L8GN33"/>
<dbReference type="Gene3D" id="3.10.10.10">
    <property type="entry name" value="HIV Type 1 Reverse Transcriptase, subunit A, domain 1"/>
    <property type="match status" value="1"/>
</dbReference>
<proteinExistence type="predicted"/>
<dbReference type="GeneID" id="14914830"/>
<sequence length="167" mass="20129">MEHGLVLKKGPKKWQLVINMQAINKVLVEWWCKFKGLASLSHITGKNWWMVTFDLAQGYHHMEIKKEVRALLGFQVGWWWFHYCVMLFGLWWSLWAFIKIVHCMLQEWCEMYLDNFMVLAPMQEEMLQVWVEVIKPLLRCLGWWHKPLKGCWEPTQVVEVLILIIDL</sequence>
<keyword evidence="3" id="KW-0548">Nucleotidyltransferase</keyword>
<dbReference type="Proteomes" id="UP000011083">
    <property type="component" value="Unassembled WGS sequence"/>
</dbReference>
<keyword evidence="1" id="KW-0472">Membrane</keyword>
<dbReference type="InterPro" id="IPR052055">
    <property type="entry name" value="Hepadnavirus_pol/RT"/>
</dbReference>
<feature type="domain" description="Reverse transcriptase" evidence="2">
    <location>
        <begin position="7"/>
        <end position="134"/>
    </location>
</feature>
<dbReference type="InterPro" id="IPR043502">
    <property type="entry name" value="DNA/RNA_pol_sf"/>
</dbReference>
<keyword evidence="1" id="KW-0812">Transmembrane</keyword>
<dbReference type="KEGG" id="acan:ACA1_082120"/>
<dbReference type="VEuPathDB" id="AmoebaDB:ACA1_082120"/>
<evidence type="ECO:0000259" key="2">
    <source>
        <dbReference type="Pfam" id="PF00078"/>
    </source>
</evidence>
<dbReference type="InterPro" id="IPR000477">
    <property type="entry name" value="RT_dom"/>
</dbReference>
<feature type="transmembrane region" description="Helical" evidence="1">
    <location>
        <begin position="78"/>
        <end position="98"/>
    </location>
</feature>
<dbReference type="GO" id="GO:0003964">
    <property type="term" value="F:RNA-directed DNA polymerase activity"/>
    <property type="evidence" value="ECO:0007669"/>
    <property type="project" value="UniProtKB-KW"/>
</dbReference>
<dbReference type="PANTHER" id="PTHR33050">
    <property type="entry name" value="REVERSE TRANSCRIPTASE DOMAIN-CONTAINING PROTEIN"/>
    <property type="match status" value="1"/>
</dbReference>
<organism evidence="3 4">
    <name type="scientific">Acanthamoeba castellanii (strain ATCC 30010 / Neff)</name>
    <dbReference type="NCBI Taxonomy" id="1257118"/>
    <lineage>
        <taxon>Eukaryota</taxon>
        <taxon>Amoebozoa</taxon>
        <taxon>Discosea</taxon>
        <taxon>Longamoebia</taxon>
        <taxon>Centramoebida</taxon>
        <taxon>Acanthamoebidae</taxon>
        <taxon>Acanthamoeba</taxon>
    </lineage>
</organism>
<gene>
    <name evidence="3" type="ORF">ACA1_082120</name>
</gene>
<keyword evidence="4" id="KW-1185">Reference proteome</keyword>
<keyword evidence="1" id="KW-1133">Transmembrane helix</keyword>
<dbReference type="RefSeq" id="XP_004336252.1">
    <property type="nucleotide sequence ID" value="XM_004336204.1"/>
</dbReference>
<evidence type="ECO:0000313" key="3">
    <source>
        <dbReference type="EMBL" id="ELR14239.1"/>
    </source>
</evidence>
<dbReference type="PANTHER" id="PTHR33050:SF7">
    <property type="entry name" value="RIBONUCLEASE H"/>
    <property type="match status" value="1"/>
</dbReference>